<organism evidence="4 5">
    <name type="scientific">Tetracentron sinense</name>
    <name type="common">Spur-leaf</name>
    <dbReference type="NCBI Taxonomy" id="13715"/>
    <lineage>
        <taxon>Eukaryota</taxon>
        <taxon>Viridiplantae</taxon>
        <taxon>Streptophyta</taxon>
        <taxon>Embryophyta</taxon>
        <taxon>Tracheophyta</taxon>
        <taxon>Spermatophyta</taxon>
        <taxon>Magnoliopsida</taxon>
        <taxon>Trochodendrales</taxon>
        <taxon>Trochodendraceae</taxon>
        <taxon>Tetracentron</taxon>
    </lineage>
</organism>
<feature type="region of interest" description="Disordered" evidence="1">
    <location>
        <begin position="597"/>
        <end position="631"/>
    </location>
</feature>
<dbReference type="GO" id="GO:0030619">
    <property type="term" value="F:U1 snRNA binding"/>
    <property type="evidence" value="ECO:0007669"/>
    <property type="project" value="TreeGrafter"/>
</dbReference>
<sequence>METVRLRLLFDDRHLLSKSRKSEGLKRSWLLLKPEHETISDLASQLIFTFDLEDSCPNGLILSMDGFVLPPFESTRILKDRDIIRVKKKGGALTDIIRVGDQAKSAEDSDIEEKRPVLDGVKLLAIKEFEEETGGYQSEPEEDKYDHPEDQLVVENTSNEKTISKKRKSSNKLQSSQRRKKTRTTSPVKCPVIPESVENDVHTEQKESSRRKGVRKHKSSNIKGKSDIISTPEVDEGVNNIGEPMRSEKWCQQFQENGAGSVHVSNVPDGMRKLPSRSARRKKAKRQWLREFAKSQKKESHAPEKDTQQICPEHQQPDQNTDIEDEIVPIVVRPGHIRFEPLDEDQVVQQNQVPVEAFQWSGTTSKKKGQKWGKEKPSSCKINGYKDWNQDSTEKLTIEEGELVTDHIDFDKLVPLSSLPKRSDLGTIKEINTVLIILQEGDVVAYRLVELSSLWCPELSSFRVGRISWYDPGSSRVILTPVAEHPIVSDEKTDEESSELQPNTSVYREDGSLEIDFASLVDVRIIKHGNTVPATAVIGKGDEAPVSNQVAVSGVRPNNNNKEINAPIRENGEVNMWEEISQALSEKKSQLLQKDGWPKKESLGRNPWSYKTLRSNGLGPTMALLRTQTDP</sequence>
<feature type="compositionally biased region" description="Basic and acidic residues" evidence="1">
    <location>
        <begin position="199"/>
        <end position="210"/>
    </location>
</feature>
<dbReference type="GO" id="GO:0015030">
    <property type="term" value="C:Cajal body"/>
    <property type="evidence" value="ECO:0007669"/>
    <property type="project" value="TreeGrafter"/>
</dbReference>
<feature type="domain" description="Coilin tudor" evidence="3">
    <location>
        <begin position="435"/>
        <end position="529"/>
    </location>
</feature>
<dbReference type="GO" id="GO:0000387">
    <property type="term" value="P:spliceosomal snRNP assembly"/>
    <property type="evidence" value="ECO:0007669"/>
    <property type="project" value="TreeGrafter"/>
</dbReference>
<keyword evidence="5" id="KW-1185">Reference proteome</keyword>
<proteinExistence type="predicted"/>
<feature type="compositionally biased region" description="Basic residues" evidence="1">
    <location>
        <begin position="274"/>
        <end position="287"/>
    </location>
</feature>
<dbReference type="EMBL" id="JABCRI010000018">
    <property type="protein sequence ID" value="KAF8390521.1"/>
    <property type="molecule type" value="Genomic_DNA"/>
</dbReference>
<reference evidence="4 5" key="1">
    <citation type="submission" date="2020-04" db="EMBL/GenBank/DDBJ databases">
        <title>Plant Genome Project.</title>
        <authorList>
            <person name="Zhang R.-G."/>
        </authorList>
    </citation>
    <scope>NUCLEOTIDE SEQUENCE [LARGE SCALE GENOMIC DNA]</scope>
    <source>
        <strain evidence="4">YNK0</strain>
        <tissue evidence="4">Leaf</tissue>
    </source>
</reference>
<dbReference type="AlphaFoldDB" id="A0A834YP91"/>
<dbReference type="PANTHER" id="PTHR15197">
    <property type="entry name" value="COILIN P80"/>
    <property type="match status" value="1"/>
</dbReference>
<dbReference type="Pfam" id="PF15862">
    <property type="entry name" value="Coilin_N"/>
    <property type="match status" value="1"/>
</dbReference>
<feature type="domain" description="Coilin N-terminal" evidence="2">
    <location>
        <begin position="4"/>
        <end position="183"/>
    </location>
</feature>
<protein>
    <recommendedName>
        <fullName evidence="6">Coilin</fullName>
    </recommendedName>
</protein>
<dbReference type="OMA" id="CEYKKQT"/>
<gene>
    <name evidence="4" type="ORF">HHK36_025048</name>
</gene>
<dbReference type="InterPro" id="IPR024822">
    <property type="entry name" value="Coilin"/>
</dbReference>
<name>A0A834YP91_TETSI</name>
<dbReference type="InterPro" id="IPR031722">
    <property type="entry name" value="Coilin_N"/>
</dbReference>
<dbReference type="Pfam" id="PF23086">
    <property type="entry name" value="Tudor_Coilin"/>
    <property type="match status" value="1"/>
</dbReference>
<evidence type="ECO:0000256" key="1">
    <source>
        <dbReference type="SAM" id="MobiDB-lite"/>
    </source>
</evidence>
<dbReference type="Proteomes" id="UP000655225">
    <property type="component" value="Unassembled WGS sequence"/>
</dbReference>
<evidence type="ECO:0000259" key="3">
    <source>
        <dbReference type="Pfam" id="PF23086"/>
    </source>
</evidence>
<dbReference type="GO" id="GO:0030620">
    <property type="term" value="F:U2 snRNA binding"/>
    <property type="evidence" value="ECO:0007669"/>
    <property type="project" value="TreeGrafter"/>
</dbReference>
<evidence type="ECO:0000259" key="2">
    <source>
        <dbReference type="Pfam" id="PF15862"/>
    </source>
</evidence>
<feature type="compositionally biased region" description="Basic and acidic residues" evidence="1">
    <location>
        <begin position="288"/>
        <end position="307"/>
    </location>
</feature>
<evidence type="ECO:0008006" key="6">
    <source>
        <dbReference type="Google" id="ProtNLM"/>
    </source>
</evidence>
<accession>A0A834YP91</accession>
<feature type="region of interest" description="Disordered" evidence="1">
    <location>
        <begin position="155"/>
        <end position="241"/>
    </location>
</feature>
<dbReference type="PANTHER" id="PTHR15197:SF0">
    <property type="entry name" value="COILIN"/>
    <property type="match status" value="1"/>
</dbReference>
<evidence type="ECO:0000313" key="5">
    <source>
        <dbReference type="Proteomes" id="UP000655225"/>
    </source>
</evidence>
<feature type="region of interest" description="Disordered" evidence="1">
    <location>
        <begin position="260"/>
        <end position="319"/>
    </location>
</feature>
<evidence type="ECO:0000313" key="4">
    <source>
        <dbReference type="EMBL" id="KAF8390521.1"/>
    </source>
</evidence>
<dbReference type="InterPro" id="IPR056398">
    <property type="entry name" value="Tudor_Coilin"/>
</dbReference>
<feature type="compositionally biased region" description="Basic residues" evidence="1">
    <location>
        <begin position="211"/>
        <end position="220"/>
    </location>
</feature>
<dbReference type="OrthoDB" id="74813at2759"/>
<comment type="caution">
    <text evidence="4">The sequence shown here is derived from an EMBL/GenBank/DDBJ whole genome shotgun (WGS) entry which is preliminary data.</text>
</comment>